<dbReference type="AlphaFoldDB" id="A0A9D2PTY8"/>
<dbReference type="Proteomes" id="UP000823863">
    <property type="component" value="Unassembled WGS sequence"/>
</dbReference>
<protein>
    <submittedName>
        <fullName evidence="2">Zinc ribbon domain-containing protein</fullName>
    </submittedName>
</protein>
<evidence type="ECO:0000259" key="1">
    <source>
        <dbReference type="Pfam" id="PF17032"/>
    </source>
</evidence>
<feature type="domain" description="Zinc-ribbon 15" evidence="1">
    <location>
        <begin position="20"/>
        <end position="125"/>
    </location>
</feature>
<dbReference type="Pfam" id="PF17032">
    <property type="entry name" value="Zn_ribbon_15"/>
    <property type="match status" value="1"/>
</dbReference>
<dbReference type="EMBL" id="DWWB01000044">
    <property type="protein sequence ID" value="HJC66646.1"/>
    <property type="molecule type" value="Genomic_DNA"/>
</dbReference>
<accession>A0A9D2PTY8</accession>
<evidence type="ECO:0000313" key="3">
    <source>
        <dbReference type="Proteomes" id="UP000823863"/>
    </source>
</evidence>
<reference evidence="2" key="2">
    <citation type="submission" date="2021-04" db="EMBL/GenBank/DDBJ databases">
        <authorList>
            <person name="Gilroy R."/>
        </authorList>
    </citation>
    <scope>NUCLEOTIDE SEQUENCE</scope>
    <source>
        <strain evidence="2">CHK198-12963</strain>
    </source>
</reference>
<reference evidence="2" key="1">
    <citation type="journal article" date="2021" name="PeerJ">
        <title>Extensive microbial diversity within the chicken gut microbiome revealed by metagenomics and culture.</title>
        <authorList>
            <person name="Gilroy R."/>
            <person name="Ravi A."/>
            <person name="Getino M."/>
            <person name="Pursley I."/>
            <person name="Horton D.L."/>
            <person name="Alikhan N.F."/>
            <person name="Baker D."/>
            <person name="Gharbi K."/>
            <person name="Hall N."/>
            <person name="Watson M."/>
            <person name="Adriaenssens E.M."/>
            <person name="Foster-Nyarko E."/>
            <person name="Jarju S."/>
            <person name="Secka A."/>
            <person name="Antonio M."/>
            <person name="Oren A."/>
            <person name="Chaudhuri R.R."/>
            <person name="La Ragione R."/>
            <person name="Hildebrand F."/>
            <person name="Pallen M.J."/>
        </authorList>
    </citation>
    <scope>NUCLEOTIDE SEQUENCE</scope>
    <source>
        <strain evidence="2">CHK198-12963</strain>
    </source>
</reference>
<sequence>MIFIGGISQGRKILDYVRTVICGCCGRYGRYEVIMTYTYFSFFFIPLFKWNRQFYVRMTCCGAVYSLEKEVGQKILAGQDVEIRPEDLTLVQGGDGSGTYGRMKKHCSRCGYETFEDFEYCPKCGERF</sequence>
<comment type="caution">
    <text evidence="2">The sequence shown here is derived from an EMBL/GenBank/DDBJ whole genome shotgun (WGS) entry which is preliminary data.</text>
</comment>
<evidence type="ECO:0000313" key="2">
    <source>
        <dbReference type="EMBL" id="HJC66646.1"/>
    </source>
</evidence>
<gene>
    <name evidence="2" type="ORF">H9931_08005</name>
</gene>
<organism evidence="2 3">
    <name type="scientific">Candidatus Enterocloster excrementigallinarum</name>
    <dbReference type="NCBI Taxonomy" id="2838558"/>
    <lineage>
        <taxon>Bacteria</taxon>
        <taxon>Bacillati</taxon>
        <taxon>Bacillota</taxon>
        <taxon>Clostridia</taxon>
        <taxon>Lachnospirales</taxon>
        <taxon>Lachnospiraceae</taxon>
        <taxon>Enterocloster</taxon>
    </lineage>
</organism>
<proteinExistence type="predicted"/>
<dbReference type="InterPro" id="IPR031493">
    <property type="entry name" value="Zinc_ribbon_15"/>
</dbReference>
<name>A0A9D2PTY8_9FIRM</name>